<proteinExistence type="predicted"/>
<dbReference type="VEuPathDB" id="FungiDB:sscle_09g069320"/>
<sequence>MNGQGIRRALTKLLEYTYVFTVVSSVGPQHSGEKEEEDMAYKYRDDALRAVMPIFQKMKAPQLRRIINVICGGT</sequence>
<dbReference type="Proteomes" id="UP000177798">
    <property type="component" value="Chromosome 9"/>
</dbReference>
<evidence type="ECO:0000313" key="1">
    <source>
        <dbReference type="EMBL" id="APA12162.1"/>
    </source>
</evidence>
<accession>A0A1D9QBK4</accession>
<organism evidence="1 2">
    <name type="scientific">Sclerotinia sclerotiorum (strain ATCC 18683 / 1980 / Ss-1)</name>
    <name type="common">White mold</name>
    <name type="synonym">Whetzelinia sclerotiorum</name>
    <dbReference type="NCBI Taxonomy" id="665079"/>
    <lineage>
        <taxon>Eukaryota</taxon>
        <taxon>Fungi</taxon>
        <taxon>Dikarya</taxon>
        <taxon>Ascomycota</taxon>
        <taxon>Pezizomycotina</taxon>
        <taxon>Leotiomycetes</taxon>
        <taxon>Helotiales</taxon>
        <taxon>Sclerotiniaceae</taxon>
        <taxon>Sclerotinia</taxon>
    </lineage>
</organism>
<evidence type="ECO:0000313" key="2">
    <source>
        <dbReference type="Proteomes" id="UP000177798"/>
    </source>
</evidence>
<gene>
    <name evidence="1" type="ORF">sscle_09g069320</name>
</gene>
<protein>
    <submittedName>
        <fullName evidence="1">Uncharacterized protein</fullName>
    </submittedName>
</protein>
<dbReference type="AlphaFoldDB" id="A0A1D9QBK4"/>
<name>A0A1D9QBK4_SCLS1</name>
<reference evidence="2" key="1">
    <citation type="journal article" date="2017" name="Genome Biol. Evol.">
        <title>The complete genome sequence of the phytopathogenic fungus Sclerotinia sclerotiorum reveals insights into the genome architecture of broad host range pathogens.</title>
        <authorList>
            <person name="Derbyshire M."/>
            <person name="Denton-Giles M."/>
            <person name="Hegedus D."/>
            <person name="Seifbarghy S."/>
            <person name="Rollins J."/>
            <person name="van Kan J."/>
            <person name="Seidl M.F."/>
            <person name="Faino L."/>
            <person name="Mbengue M."/>
            <person name="Navaud O."/>
            <person name="Raffaele S."/>
            <person name="Hammond-Kosack K."/>
            <person name="Heard S."/>
            <person name="Oliver R."/>
        </authorList>
    </citation>
    <scope>NUCLEOTIDE SEQUENCE [LARGE SCALE GENOMIC DNA]</scope>
    <source>
        <strain evidence="2">ATCC 18683 / 1980 / Ss-1</strain>
    </source>
</reference>
<dbReference type="EMBL" id="CP017822">
    <property type="protein sequence ID" value="APA12162.1"/>
    <property type="molecule type" value="Genomic_DNA"/>
</dbReference>
<dbReference type="OrthoDB" id="3540541at2759"/>